<dbReference type="VEuPathDB" id="GiardiaDB:SS50377_20689"/>
<evidence type="ECO:0000313" key="2">
    <source>
        <dbReference type="EMBL" id="KAH0577338.1"/>
    </source>
</evidence>
<dbReference type="EMBL" id="KI545949">
    <property type="protein sequence ID" value="EST49538.1"/>
    <property type="molecule type" value="Genomic_DNA"/>
</dbReference>
<gene>
    <name evidence="1" type="ORF">SS50377_10142</name>
    <name evidence="2" type="ORF">SS50377_20689</name>
</gene>
<reference evidence="1 2" key="1">
    <citation type="journal article" date="2014" name="PLoS Genet.">
        <title>The Genome of Spironucleus salmonicida Highlights a Fish Pathogen Adapted to Fluctuating Environments.</title>
        <authorList>
            <person name="Xu F."/>
            <person name="Jerlstrom-Hultqvist J."/>
            <person name="Einarsson E."/>
            <person name="Astvaldsson A."/>
            <person name="Svard S.G."/>
            <person name="Andersson J.O."/>
        </authorList>
    </citation>
    <scope>NUCLEOTIDE SEQUENCE</scope>
    <source>
        <strain evidence="2">ATCC 50377</strain>
    </source>
</reference>
<evidence type="ECO:0000313" key="1">
    <source>
        <dbReference type="EMBL" id="EST49538.1"/>
    </source>
</evidence>
<reference evidence="2" key="2">
    <citation type="submission" date="2020-12" db="EMBL/GenBank/DDBJ databases">
        <title>New Spironucleus salmonicida genome in near-complete chromosomes.</title>
        <authorList>
            <person name="Xu F."/>
            <person name="Kurt Z."/>
            <person name="Jimenez-Gonzalez A."/>
            <person name="Astvaldsson A."/>
            <person name="Andersson J.O."/>
            <person name="Svard S.G."/>
        </authorList>
    </citation>
    <scope>NUCLEOTIDE SEQUENCE</scope>
    <source>
        <strain evidence="2">ATCC 50377</strain>
    </source>
</reference>
<keyword evidence="3" id="KW-1185">Reference proteome</keyword>
<dbReference type="EMBL" id="AUWU02000001">
    <property type="protein sequence ID" value="KAH0577338.1"/>
    <property type="molecule type" value="Genomic_DNA"/>
</dbReference>
<accession>V6LZ34</accession>
<protein>
    <submittedName>
        <fullName evidence="1">Uncharacterized protein</fullName>
    </submittedName>
</protein>
<dbReference type="AlphaFoldDB" id="V6LZ34"/>
<dbReference type="Proteomes" id="UP000018208">
    <property type="component" value="Unassembled WGS sequence"/>
</dbReference>
<evidence type="ECO:0000313" key="3">
    <source>
        <dbReference type="Proteomes" id="UP000018208"/>
    </source>
</evidence>
<proteinExistence type="predicted"/>
<organism evidence="1">
    <name type="scientific">Spironucleus salmonicida</name>
    <dbReference type="NCBI Taxonomy" id="348837"/>
    <lineage>
        <taxon>Eukaryota</taxon>
        <taxon>Metamonada</taxon>
        <taxon>Diplomonadida</taxon>
        <taxon>Hexamitidae</taxon>
        <taxon>Hexamitinae</taxon>
        <taxon>Spironucleus</taxon>
    </lineage>
</organism>
<sequence length="213" mass="25164">MSPGNAVQIIKIIEQLIFIHNQITYSLQVTKHPPQLKHVQISINRQLVTLLECIKTKSNYGFFAELSLLFDQFYQGTKSLNAFLNYLPEIMSNIEILQVYDLNKHSNLFIFYSKIFKQKTFNFQLFHCEQEERKVFQKEKIKDFNVATIKVKEREIQSLKYTQPKTNVRSIKTVSGLRKICQKQQQLIDKLKESGQFIDEIKLLEFEIRQLGI</sequence>
<name>V6LZ34_9EUKA</name>